<keyword evidence="6" id="KW-0653">Protein transport</keyword>
<evidence type="ECO:0000256" key="4">
    <source>
        <dbReference type="ARBA" id="ARBA00022519"/>
    </source>
</evidence>
<dbReference type="Proteomes" id="UP001222770">
    <property type="component" value="Unassembled WGS sequence"/>
</dbReference>
<dbReference type="SMART" id="SM00228">
    <property type="entry name" value="PDZ"/>
    <property type="match status" value="1"/>
</dbReference>
<keyword evidence="8 9" id="KW-0472">Membrane</keyword>
<keyword evidence="12" id="KW-1185">Reference proteome</keyword>
<dbReference type="Pfam" id="PF11356">
    <property type="entry name" value="T2SSC"/>
    <property type="match status" value="1"/>
</dbReference>
<gene>
    <name evidence="11" type="ORF">POM99_05785</name>
</gene>
<dbReference type="InterPro" id="IPR036034">
    <property type="entry name" value="PDZ_sf"/>
</dbReference>
<evidence type="ECO:0000256" key="8">
    <source>
        <dbReference type="ARBA" id="ARBA00023136"/>
    </source>
</evidence>
<keyword evidence="3" id="KW-1003">Cell membrane</keyword>
<dbReference type="Gene3D" id="2.30.42.10">
    <property type="match status" value="1"/>
</dbReference>
<dbReference type="InterPro" id="IPR024961">
    <property type="entry name" value="T2SS_GspC_N"/>
</dbReference>
<name>A0ABT6CFK7_9SPHN</name>
<feature type="domain" description="PDZ" evidence="10">
    <location>
        <begin position="199"/>
        <end position="272"/>
    </location>
</feature>
<evidence type="ECO:0000259" key="10">
    <source>
        <dbReference type="SMART" id="SM00228"/>
    </source>
</evidence>
<proteinExistence type="predicted"/>
<keyword evidence="5 9" id="KW-0812">Transmembrane</keyword>
<keyword evidence="4" id="KW-0997">Cell inner membrane</keyword>
<evidence type="ECO:0000313" key="11">
    <source>
        <dbReference type="EMBL" id="MDF8332707.1"/>
    </source>
</evidence>
<evidence type="ECO:0000256" key="2">
    <source>
        <dbReference type="ARBA" id="ARBA00022448"/>
    </source>
</evidence>
<evidence type="ECO:0000256" key="7">
    <source>
        <dbReference type="ARBA" id="ARBA00022989"/>
    </source>
</evidence>
<evidence type="ECO:0000256" key="9">
    <source>
        <dbReference type="SAM" id="Phobius"/>
    </source>
</evidence>
<evidence type="ECO:0000256" key="5">
    <source>
        <dbReference type="ARBA" id="ARBA00022692"/>
    </source>
</evidence>
<dbReference type="SUPFAM" id="SSF50156">
    <property type="entry name" value="PDZ domain-like"/>
    <property type="match status" value="1"/>
</dbReference>
<evidence type="ECO:0000256" key="3">
    <source>
        <dbReference type="ARBA" id="ARBA00022475"/>
    </source>
</evidence>
<evidence type="ECO:0000256" key="6">
    <source>
        <dbReference type="ARBA" id="ARBA00022927"/>
    </source>
</evidence>
<evidence type="ECO:0000313" key="12">
    <source>
        <dbReference type="Proteomes" id="UP001222770"/>
    </source>
</evidence>
<dbReference type="RefSeq" id="WP_277275911.1">
    <property type="nucleotide sequence ID" value="NZ_JAROCY010000004.1"/>
</dbReference>
<dbReference type="EMBL" id="JAROCY010000004">
    <property type="protein sequence ID" value="MDF8332707.1"/>
    <property type="molecule type" value="Genomic_DNA"/>
</dbReference>
<feature type="transmembrane region" description="Helical" evidence="9">
    <location>
        <begin position="27"/>
        <end position="48"/>
    </location>
</feature>
<dbReference type="Pfam" id="PF13180">
    <property type="entry name" value="PDZ_2"/>
    <property type="match status" value="1"/>
</dbReference>
<evidence type="ECO:0000256" key="1">
    <source>
        <dbReference type="ARBA" id="ARBA00004533"/>
    </source>
</evidence>
<protein>
    <submittedName>
        <fullName evidence="11">Type II secretion system protein N</fullName>
    </submittedName>
</protein>
<organism evidence="11 12">
    <name type="scientific">Novosphingobium cyanobacteriorum</name>
    <dbReference type="NCBI Taxonomy" id="3024215"/>
    <lineage>
        <taxon>Bacteria</taxon>
        <taxon>Pseudomonadati</taxon>
        <taxon>Pseudomonadota</taxon>
        <taxon>Alphaproteobacteria</taxon>
        <taxon>Sphingomonadales</taxon>
        <taxon>Sphingomonadaceae</taxon>
        <taxon>Novosphingobium</taxon>
    </lineage>
</organism>
<keyword evidence="7 9" id="KW-1133">Transmembrane helix</keyword>
<accession>A0ABT6CFK7</accession>
<comment type="caution">
    <text evidence="11">The sequence shown here is derived from an EMBL/GenBank/DDBJ whole genome shotgun (WGS) entry which is preliminary data.</text>
</comment>
<sequence length="283" mass="28414">MAWLEGFGSIRGFALPATARAPSLHALLWWLLAAVNGLLAAALVWSLVTPVSPLGNWTPATVRVIPPAQRATLFASVDPFNRGTAPAAAGSGGGAVTSLTLTLFATRASAGGQGSAIIAGADGVQQVYRTGTEVQPGVTLTAVAFDHVELTRNGAHEMLYIDQSDAAPSADGIVAENPVAAPAAANGPDAALTVDAVRRGIGFGPRGEGGRVVGLEVMPQGDGAAFRAAGFQPGDVVTTVAGRPISGPADAAQLAAQLRPGASIAVTVRRGNRNLPLAISLAP</sequence>
<reference evidence="11 12" key="1">
    <citation type="submission" date="2023-03" db="EMBL/GenBank/DDBJ databases">
        <title>Novosphingobium cyanobacteriorum sp. nov., isolated from a eutrophic reservoir during the Microcystis bloom period.</title>
        <authorList>
            <person name="Kang M."/>
            <person name="Le V."/>
            <person name="Ko S.-R."/>
            <person name="Lee S.-A."/>
            <person name="Ahn C.-Y."/>
        </authorList>
    </citation>
    <scope>NUCLEOTIDE SEQUENCE [LARGE SCALE GENOMIC DNA]</scope>
    <source>
        <strain evidence="11 12">HBC54</strain>
    </source>
</reference>
<keyword evidence="2" id="KW-0813">Transport</keyword>
<dbReference type="Gene3D" id="2.30.30.830">
    <property type="match status" value="1"/>
</dbReference>
<comment type="subcellular location">
    <subcellularLocation>
        <location evidence="1">Cell inner membrane</location>
    </subcellularLocation>
</comment>
<dbReference type="InterPro" id="IPR001478">
    <property type="entry name" value="PDZ"/>
</dbReference>